<accession>A0AAD4JDM0</accession>
<organism evidence="2 3">
    <name type="scientific">Perilla frutescens var. hirtella</name>
    <name type="common">Perilla citriodora</name>
    <name type="synonym">Perilla setoyensis</name>
    <dbReference type="NCBI Taxonomy" id="608512"/>
    <lineage>
        <taxon>Eukaryota</taxon>
        <taxon>Viridiplantae</taxon>
        <taxon>Streptophyta</taxon>
        <taxon>Embryophyta</taxon>
        <taxon>Tracheophyta</taxon>
        <taxon>Spermatophyta</taxon>
        <taxon>Magnoliopsida</taxon>
        <taxon>eudicotyledons</taxon>
        <taxon>Gunneridae</taxon>
        <taxon>Pentapetalae</taxon>
        <taxon>asterids</taxon>
        <taxon>lamiids</taxon>
        <taxon>Lamiales</taxon>
        <taxon>Lamiaceae</taxon>
        <taxon>Nepetoideae</taxon>
        <taxon>Elsholtzieae</taxon>
        <taxon>Perilla</taxon>
    </lineage>
</organism>
<proteinExistence type="predicted"/>
<evidence type="ECO:0000256" key="1">
    <source>
        <dbReference type="SAM" id="MobiDB-lite"/>
    </source>
</evidence>
<feature type="compositionally biased region" description="Pro residues" evidence="1">
    <location>
        <begin position="46"/>
        <end position="61"/>
    </location>
</feature>
<sequence>MEIAVISDAISSIAYTTQSLGFSNLLLNRPYNVLSLSDTSSDQGPQSPPPFHISAASPPPTRTLTRRRLRKTRRVKRKIAADDGGDPNNGDGYFAFGGGGDINNGGGYFGRGGGGKGWNFGGNGGSNWGDYSDNSIPDPAFDFVYEVLCWIAMSNCLHFAFKKVGKVVADGFGDREKIPMRLTTVC</sequence>
<dbReference type="PANTHER" id="PTHR36751:SF1">
    <property type="entry name" value="F3E22.8 PROTEIN"/>
    <property type="match status" value="1"/>
</dbReference>
<dbReference type="EMBL" id="SDAM02000081">
    <property type="protein sequence ID" value="KAH6831883.1"/>
    <property type="molecule type" value="Genomic_DNA"/>
</dbReference>
<evidence type="ECO:0000313" key="3">
    <source>
        <dbReference type="Proteomes" id="UP001190926"/>
    </source>
</evidence>
<feature type="compositionally biased region" description="Basic residues" evidence="1">
    <location>
        <begin position="64"/>
        <end position="78"/>
    </location>
</feature>
<name>A0AAD4JDM0_PERFH</name>
<protein>
    <submittedName>
        <fullName evidence="2">Glycine-rich protein</fullName>
    </submittedName>
</protein>
<dbReference type="Proteomes" id="UP001190926">
    <property type="component" value="Unassembled WGS sequence"/>
</dbReference>
<keyword evidence="3" id="KW-1185">Reference proteome</keyword>
<dbReference type="PANTHER" id="PTHR36751">
    <property type="entry name" value="F3E22.8 PROTEIN"/>
    <property type="match status" value="1"/>
</dbReference>
<feature type="region of interest" description="Disordered" evidence="1">
    <location>
        <begin position="37"/>
        <end position="86"/>
    </location>
</feature>
<evidence type="ECO:0000313" key="2">
    <source>
        <dbReference type="EMBL" id="KAH6831883.1"/>
    </source>
</evidence>
<dbReference type="AlphaFoldDB" id="A0AAD4JDM0"/>
<reference evidence="2 3" key="1">
    <citation type="journal article" date="2021" name="Nat. Commun.">
        <title>Incipient diploidization of the medicinal plant Perilla within 10,000 years.</title>
        <authorList>
            <person name="Zhang Y."/>
            <person name="Shen Q."/>
            <person name="Leng L."/>
            <person name="Zhang D."/>
            <person name="Chen S."/>
            <person name="Shi Y."/>
            <person name="Ning Z."/>
            <person name="Chen S."/>
        </authorList>
    </citation>
    <scope>NUCLEOTIDE SEQUENCE [LARGE SCALE GENOMIC DNA]</scope>
    <source>
        <strain evidence="3">cv. PC099</strain>
    </source>
</reference>
<comment type="caution">
    <text evidence="2">The sequence shown here is derived from an EMBL/GenBank/DDBJ whole genome shotgun (WGS) entry which is preliminary data.</text>
</comment>
<gene>
    <name evidence="2" type="ORF">C2S53_012758</name>
</gene>